<sequence length="273" mass="28819">MFSVKSRHRRAALVTTVALAGAMCTIMTTGSAGAIVKGKDSTERYPFMASIPQSVPKVTDDGVCGASLIDPQWVLTAAHCVDTTLVKPDGIVRIGSDQRKYGGTVRAIERTVIHPGYKQGGGEGPNRNDVALIRLDRPVTEKPIRIADRPGRPGTPTRLLGFGTVVDTTDITKAVFADRLQELGARRGADTECSPGYAGETRLCTVSRVPDAMACIGDSGGPQIQRGKGGRWELMGTTSGPGDSDQACAGGPGLYSNVPAYVGWIRKTIGRHV</sequence>
<keyword evidence="3" id="KW-0732">Signal</keyword>
<keyword evidence="2" id="KW-1015">Disulfide bond</keyword>
<dbReference type="InterPro" id="IPR009003">
    <property type="entry name" value="Peptidase_S1_PA"/>
</dbReference>
<dbReference type="PANTHER" id="PTHR24276:SF98">
    <property type="entry name" value="FI18310P1-RELATED"/>
    <property type="match status" value="1"/>
</dbReference>
<dbReference type="GO" id="GO:0006508">
    <property type="term" value="P:proteolysis"/>
    <property type="evidence" value="ECO:0007669"/>
    <property type="project" value="UniProtKB-KW"/>
</dbReference>
<evidence type="ECO:0000313" key="8">
    <source>
        <dbReference type="Proteomes" id="UP001210609"/>
    </source>
</evidence>
<dbReference type="SUPFAM" id="SSF50494">
    <property type="entry name" value="Trypsin-like serine proteases"/>
    <property type="match status" value="1"/>
</dbReference>
<dbReference type="PANTHER" id="PTHR24276">
    <property type="entry name" value="POLYSERASE-RELATED"/>
    <property type="match status" value="1"/>
</dbReference>
<proteinExistence type="inferred from homology"/>
<dbReference type="InterPro" id="IPR018114">
    <property type="entry name" value="TRYPSIN_HIS"/>
</dbReference>
<keyword evidence="5" id="KW-0378">Hydrolase</keyword>
<evidence type="ECO:0000313" key="7">
    <source>
        <dbReference type="Proteomes" id="UP000429552"/>
    </source>
</evidence>
<feature type="chain" id="PRO_5024926315" evidence="3">
    <location>
        <begin position="35"/>
        <end position="273"/>
    </location>
</feature>
<organism evidence="5 7">
    <name type="scientific">Streptomyces nigrescens</name>
    <dbReference type="NCBI Taxonomy" id="1920"/>
    <lineage>
        <taxon>Bacteria</taxon>
        <taxon>Bacillati</taxon>
        <taxon>Actinomycetota</taxon>
        <taxon>Actinomycetes</taxon>
        <taxon>Kitasatosporales</taxon>
        <taxon>Streptomycetaceae</taxon>
        <taxon>Streptomyces</taxon>
    </lineage>
</organism>
<keyword evidence="8" id="KW-1185">Reference proteome</keyword>
<feature type="signal peptide" evidence="3">
    <location>
        <begin position="1"/>
        <end position="34"/>
    </location>
</feature>
<dbReference type="PROSITE" id="PS00134">
    <property type="entry name" value="TRYPSIN_HIS"/>
    <property type="match status" value="1"/>
</dbReference>
<dbReference type="InterPro" id="IPR001314">
    <property type="entry name" value="Peptidase_S1A"/>
</dbReference>
<evidence type="ECO:0000256" key="2">
    <source>
        <dbReference type="ARBA" id="ARBA00023157"/>
    </source>
</evidence>
<dbReference type="RefSeq" id="WP_159484585.1">
    <property type="nucleotide sequence ID" value="NZ_BLIP01000001.1"/>
</dbReference>
<dbReference type="GO" id="GO:0004252">
    <property type="term" value="F:serine-type endopeptidase activity"/>
    <property type="evidence" value="ECO:0007669"/>
    <property type="project" value="InterPro"/>
</dbReference>
<evidence type="ECO:0000313" key="5">
    <source>
        <dbReference type="EMBL" id="GFE20471.1"/>
    </source>
</evidence>
<dbReference type="Proteomes" id="UP001210609">
    <property type="component" value="Chromosome"/>
</dbReference>
<protein>
    <submittedName>
        <fullName evidence="5">Serine protease</fullName>
    </submittedName>
</protein>
<dbReference type="Pfam" id="PF00089">
    <property type="entry name" value="Trypsin"/>
    <property type="match status" value="1"/>
</dbReference>
<dbReference type="Gene3D" id="2.40.10.10">
    <property type="entry name" value="Trypsin-like serine proteases"/>
    <property type="match status" value="1"/>
</dbReference>
<dbReference type="AlphaFoldDB" id="A0A640TD89"/>
<dbReference type="PRINTS" id="PR00722">
    <property type="entry name" value="CHYMOTRYPSIN"/>
</dbReference>
<dbReference type="EMBL" id="BLIP01000001">
    <property type="protein sequence ID" value="GFE20471.1"/>
    <property type="molecule type" value="Genomic_DNA"/>
</dbReference>
<dbReference type="InterPro" id="IPR050430">
    <property type="entry name" value="Peptidase_S1"/>
</dbReference>
<accession>A0A640TD89</accession>
<dbReference type="InterPro" id="IPR043504">
    <property type="entry name" value="Peptidase_S1_PA_chymotrypsin"/>
</dbReference>
<keyword evidence="5" id="KW-0645">Protease</keyword>
<dbReference type="PROSITE" id="PS50240">
    <property type="entry name" value="TRYPSIN_DOM"/>
    <property type="match status" value="1"/>
</dbReference>
<gene>
    <name evidence="5" type="ORF">Sliba_09240</name>
    <name evidence="6" type="ORF">STRLI_000974</name>
</gene>
<dbReference type="CDD" id="cd00190">
    <property type="entry name" value="Tryp_SPc"/>
    <property type="match status" value="1"/>
</dbReference>
<name>A0A640TD89_STRNI</name>
<dbReference type="FunFam" id="2.40.10.10:FF:000068">
    <property type="entry name" value="transmembrane protease serine 2"/>
    <property type="match status" value="1"/>
</dbReference>
<evidence type="ECO:0000313" key="6">
    <source>
        <dbReference type="EMBL" id="WAT95278.1"/>
    </source>
</evidence>
<feature type="domain" description="Peptidase S1" evidence="4">
    <location>
        <begin position="35"/>
        <end position="270"/>
    </location>
</feature>
<dbReference type="SMART" id="SM00020">
    <property type="entry name" value="Tryp_SPc"/>
    <property type="match status" value="1"/>
</dbReference>
<evidence type="ECO:0000256" key="3">
    <source>
        <dbReference type="SAM" id="SignalP"/>
    </source>
</evidence>
<reference evidence="6 8" key="2">
    <citation type="submission" date="2022-12" db="EMBL/GenBank/DDBJ databases">
        <authorList>
            <person name="Ruckert C."/>
            <person name="Busche T."/>
            <person name="Kalinowski J."/>
            <person name="Wittmann C."/>
        </authorList>
    </citation>
    <scope>NUCLEOTIDE SEQUENCE [LARGE SCALE GENOMIC DNA]</scope>
    <source>
        <strain evidence="6 8">DSM 40555</strain>
    </source>
</reference>
<dbReference type="Proteomes" id="UP000429552">
    <property type="component" value="Unassembled WGS sequence"/>
</dbReference>
<dbReference type="EMBL" id="CP114202">
    <property type="protein sequence ID" value="WAT95278.1"/>
    <property type="molecule type" value="Genomic_DNA"/>
</dbReference>
<evidence type="ECO:0000256" key="1">
    <source>
        <dbReference type="ARBA" id="ARBA00007664"/>
    </source>
</evidence>
<evidence type="ECO:0000259" key="4">
    <source>
        <dbReference type="PROSITE" id="PS50240"/>
    </source>
</evidence>
<comment type="similarity">
    <text evidence="1">Belongs to the peptidase S1 family.</text>
</comment>
<dbReference type="InterPro" id="IPR001254">
    <property type="entry name" value="Trypsin_dom"/>
</dbReference>
<reference evidence="5 7" key="1">
    <citation type="submission" date="2019-12" db="EMBL/GenBank/DDBJ databases">
        <title>Whole genome shotgun sequence of Streptomyces libani subsp. libani NBRC 13452.</title>
        <authorList>
            <person name="Ichikawa N."/>
            <person name="Kimura A."/>
            <person name="Kitahashi Y."/>
            <person name="Komaki H."/>
            <person name="Tamura T."/>
        </authorList>
    </citation>
    <scope>NUCLEOTIDE SEQUENCE [LARGE SCALE GENOMIC DNA]</scope>
    <source>
        <strain evidence="5 7">NBRC 13452</strain>
    </source>
</reference>